<name>A0ABT1JPU8_ACTCY</name>
<evidence type="ECO:0000313" key="1">
    <source>
        <dbReference type="EMBL" id="MCP2334382.1"/>
    </source>
</evidence>
<gene>
    <name evidence="1" type="ORF">G443_004652</name>
</gene>
<organism evidence="1 2">
    <name type="scientific">Actinoalloteichus caeruleus DSM 43889</name>
    <dbReference type="NCBI Taxonomy" id="1120930"/>
    <lineage>
        <taxon>Bacteria</taxon>
        <taxon>Bacillati</taxon>
        <taxon>Actinomycetota</taxon>
        <taxon>Actinomycetes</taxon>
        <taxon>Pseudonocardiales</taxon>
        <taxon>Pseudonocardiaceae</taxon>
        <taxon>Actinoalloteichus</taxon>
        <taxon>Actinoalloteichus cyanogriseus</taxon>
    </lineage>
</organism>
<proteinExistence type="predicted"/>
<keyword evidence="2" id="KW-1185">Reference proteome</keyword>
<dbReference type="EMBL" id="AUBJ02000001">
    <property type="protein sequence ID" value="MCP2334382.1"/>
    <property type="molecule type" value="Genomic_DNA"/>
</dbReference>
<dbReference type="Proteomes" id="UP000791080">
    <property type="component" value="Unassembled WGS sequence"/>
</dbReference>
<reference evidence="1 2" key="1">
    <citation type="submission" date="2022-06" db="EMBL/GenBank/DDBJ databases">
        <title>Genomic Encyclopedia of Type Strains, Phase I: the one thousand microbial genomes (KMG-I) project.</title>
        <authorList>
            <person name="Kyrpides N."/>
        </authorList>
    </citation>
    <scope>NUCLEOTIDE SEQUENCE [LARGE SCALE GENOMIC DNA]</scope>
    <source>
        <strain evidence="1 2">DSM 43889</strain>
    </source>
</reference>
<accession>A0ABT1JPU8</accession>
<sequence length="91" mass="10000">MTVVEPSGRRRFGAWALVRDPENLAPGTRVRVHYNRGLLSATVLVGDLIACGEDMIRLSGSHLCDLIAPRVDGDQPAMVERWSYPDEAPAQ</sequence>
<evidence type="ECO:0000313" key="2">
    <source>
        <dbReference type="Proteomes" id="UP000791080"/>
    </source>
</evidence>
<comment type="caution">
    <text evidence="1">The sequence shown here is derived from an EMBL/GenBank/DDBJ whole genome shotgun (WGS) entry which is preliminary data.</text>
</comment>
<protein>
    <submittedName>
        <fullName evidence="1">Uncharacterized protein</fullName>
    </submittedName>
</protein>